<dbReference type="AlphaFoldDB" id="A0A953N5Q6"/>
<keyword evidence="3" id="KW-1185">Reference proteome</keyword>
<dbReference type="Gene3D" id="1.20.1280.120">
    <property type="match status" value="1"/>
</dbReference>
<dbReference type="Gene3D" id="2.40.180.10">
    <property type="entry name" value="Catalase core domain"/>
    <property type="match status" value="1"/>
</dbReference>
<dbReference type="Proteomes" id="UP000739565">
    <property type="component" value="Unassembled WGS sequence"/>
</dbReference>
<gene>
    <name evidence="2" type="ORF">KZZ10_02070</name>
</gene>
<protein>
    <submittedName>
        <fullName evidence="2">Uncharacterized protein</fullName>
    </submittedName>
</protein>
<comment type="caution">
    <text evidence="2">The sequence shown here is derived from an EMBL/GenBank/DDBJ whole genome shotgun (WGS) entry which is preliminary data.</text>
</comment>
<dbReference type="InterPro" id="IPR020835">
    <property type="entry name" value="Catalase_sf"/>
</dbReference>
<evidence type="ECO:0000256" key="1">
    <source>
        <dbReference type="ARBA" id="ARBA00002974"/>
    </source>
</evidence>
<proteinExistence type="predicted"/>
<dbReference type="EMBL" id="JAHXRI010000004">
    <property type="protein sequence ID" value="MBZ1349421.1"/>
    <property type="molecule type" value="Genomic_DNA"/>
</dbReference>
<comment type="function">
    <text evidence="1">Decomposes hydrogen peroxide into water and oxygen; serves to protect cells from the toxic effects of hydrogen peroxide.</text>
</comment>
<dbReference type="SUPFAM" id="SSF56634">
    <property type="entry name" value="Heme-dependent catalase-like"/>
    <property type="match status" value="1"/>
</dbReference>
<evidence type="ECO:0000313" key="3">
    <source>
        <dbReference type="Proteomes" id="UP000739565"/>
    </source>
</evidence>
<accession>A0A953N5Q6</accession>
<organism evidence="2 3">
    <name type="scientific">Zwartia hollandica</name>
    <dbReference type="NCBI Taxonomy" id="324606"/>
    <lineage>
        <taxon>Bacteria</taxon>
        <taxon>Pseudomonadati</taxon>
        <taxon>Pseudomonadota</taxon>
        <taxon>Betaproteobacteria</taxon>
        <taxon>Burkholderiales</taxon>
        <taxon>Alcaligenaceae</taxon>
        <taxon>Zwartia</taxon>
    </lineage>
</organism>
<reference evidence="2" key="1">
    <citation type="submission" date="2021-07" db="EMBL/GenBank/DDBJ databases">
        <title>New genus and species of the family Alcaligenaceae.</title>
        <authorList>
            <person name="Hahn M.W."/>
        </authorList>
    </citation>
    <scope>NUCLEOTIDE SEQUENCE</scope>
    <source>
        <strain evidence="2">LF4-65</strain>
    </source>
</reference>
<dbReference type="GO" id="GO:0020037">
    <property type="term" value="F:heme binding"/>
    <property type="evidence" value="ECO:0007669"/>
    <property type="project" value="InterPro"/>
</dbReference>
<sequence length="109" mass="12137">MTMVPNRFLDADLLNRLKQGPIKWDMVLTIGKSGDEEINPTVYWPADRQSVQAGTRTITDVKPQKGASCEKKMFSPTVLSNGFAPSADPILNFRQGVYGVSFSKRMTNQ</sequence>
<evidence type="ECO:0000313" key="2">
    <source>
        <dbReference type="EMBL" id="MBZ1349421.1"/>
    </source>
</evidence>
<name>A0A953N5Q6_9BURK</name>
<dbReference type="RefSeq" id="WP_259659845.1">
    <property type="nucleotide sequence ID" value="NZ_JAHXRI010000004.1"/>
</dbReference>